<dbReference type="CDD" id="cd01650">
    <property type="entry name" value="RT_nLTR_like"/>
    <property type="match status" value="1"/>
</dbReference>
<sequence>MLQRQLYKGVTKTLNFRRADFASLRASLQCVNWERLFMGLDTEGKWNIFKTLLCRYTQQYIPLVSKERHRKAKPLWLNKRVKVEVGNKKRAFKAFKLAGTAETFIRYKEANKACKKAIRQAKIEMERDIAARSKKNPKLFFNYVNSKKMKQEGVGTLLSRGGGTLVDENGEKAEILNSYFSSVYTSEEPDNEGFPFNIPSASNLATGAWVTQEEIQKRLEHVKVNKGPGPDGIHPRVLNELSAVIAKPLHIIFQDSLRFGMVPRDWRIANVVPLFKKGSRSQPENYRPVSLTSVVGKLLEGVIRDRIVEYIAVHNTISLCQHGFMRNRSCQTNLVAFYEEVSRNLDAGMAVDVIYLDFAKAFDTVPHRRLMIKLRNIGLEHNICNWIENWLKDRVQRVVVNGTFSNWASVVSGVPQGSVLGPLLFNLFINDLEVGIESTVSIFADDTKLCKTISSMQDAAALQSDLTKLENWAANWKMRFNVDKCKVMHFGRNNINANYLLNGSVLGASLMEKDLGVFVDHKLSNSRQCHSVATTANKVLSCIKKGIDSRDENIFLPLYRSLVRPHLEYAVQFWAPVLKKDINELERVQRRATKLVKGMEDLSYEVRLSRLGLFSLEKRRLRGDMITLYKYIRGDYRQLGDFSLEKRRLRGDMITLYKYIRGDYRQMGDVLFSHKNNASTHQRSPL</sequence>
<proteinExistence type="predicted"/>
<evidence type="ECO:0000313" key="2">
    <source>
        <dbReference type="Ensembl" id="ENSXETP00000110700"/>
    </source>
</evidence>
<dbReference type="InterPro" id="IPR043502">
    <property type="entry name" value="DNA/RNA_pol_sf"/>
</dbReference>
<name>A0A803JRQ7_XENTR</name>
<dbReference type="SUPFAM" id="SSF56672">
    <property type="entry name" value="DNA/RNA polymerases"/>
    <property type="match status" value="1"/>
</dbReference>
<dbReference type="Ensembl" id="ENSXETT00000112525">
    <property type="protein sequence ID" value="ENSXETP00000110700"/>
    <property type="gene ID" value="ENSXETG00000042201"/>
</dbReference>
<dbReference type="PRINTS" id="PR01345">
    <property type="entry name" value="CERVTRCPTASE"/>
</dbReference>
<accession>A0A803JRQ7</accession>
<evidence type="ECO:0000259" key="1">
    <source>
        <dbReference type="PROSITE" id="PS50878"/>
    </source>
</evidence>
<organism evidence="2">
    <name type="scientific">Xenopus tropicalis</name>
    <name type="common">Western clawed frog</name>
    <name type="synonym">Silurana tropicalis</name>
    <dbReference type="NCBI Taxonomy" id="8364"/>
    <lineage>
        <taxon>Eukaryota</taxon>
        <taxon>Metazoa</taxon>
        <taxon>Chordata</taxon>
        <taxon>Craniata</taxon>
        <taxon>Vertebrata</taxon>
        <taxon>Euteleostomi</taxon>
        <taxon>Amphibia</taxon>
        <taxon>Batrachia</taxon>
        <taxon>Anura</taxon>
        <taxon>Pipoidea</taxon>
        <taxon>Pipidae</taxon>
        <taxon>Xenopodinae</taxon>
        <taxon>Xenopus</taxon>
        <taxon>Silurana</taxon>
    </lineage>
</organism>
<reference evidence="2" key="1">
    <citation type="journal article" date="2010" name="Science">
        <title>The genome of the Western clawed frog Xenopus tropicalis.</title>
        <authorList>
            <person name="Hellsten U."/>
            <person name="Harland R.M."/>
            <person name="Gilchrist M.J."/>
            <person name="Hendrix D."/>
            <person name="Jurka J."/>
            <person name="Kapitonov V."/>
            <person name="Ovcharenko I."/>
            <person name="Putnam N.H."/>
            <person name="Shu S."/>
            <person name="Taher L."/>
            <person name="Blitz I.L."/>
            <person name="Blumberg B."/>
            <person name="Dichmann D.S."/>
            <person name="Dubchak I."/>
            <person name="Amaya E."/>
            <person name="Detter J.C."/>
            <person name="Fletcher R."/>
            <person name="Gerhard D.S."/>
            <person name="Goodstein D."/>
            <person name="Graves T."/>
            <person name="Grigoriev I.V."/>
            <person name="Grimwood J."/>
            <person name="Kawashima T."/>
            <person name="Lindquist E."/>
            <person name="Lucas S.M."/>
            <person name="Mead P.E."/>
            <person name="Mitros T."/>
            <person name="Ogino H."/>
            <person name="Ohta Y."/>
            <person name="Poliakov A.V."/>
            <person name="Pollet N."/>
            <person name="Robert J."/>
            <person name="Salamov A."/>
            <person name="Sater A.K."/>
            <person name="Schmutz J."/>
            <person name="Terry A."/>
            <person name="Vize P.D."/>
            <person name="Warren W.C."/>
            <person name="Wells D."/>
            <person name="Wills A."/>
            <person name="Wilson R.K."/>
            <person name="Zimmerman L.B."/>
            <person name="Zorn A.M."/>
            <person name="Grainger R."/>
            <person name="Grammer T."/>
            <person name="Khokha M.K."/>
            <person name="Richardson P.M."/>
            <person name="Rokhsar D.S."/>
        </authorList>
    </citation>
    <scope>NUCLEOTIDE SEQUENCE [LARGE SCALE GENOMIC DNA]</scope>
    <source>
        <strain evidence="2">Nigerian</strain>
    </source>
</reference>
<dbReference type="GeneTree" id="ENSGT01150000286902"/>
<dbReference type="InterPro" id="IPR000477">
    <property type="entry name" value="RT_dom"/>
</dbReference>
<dbReference type="PROSITE" id="PS50878">
    <property type="entry name" value="RT_POL"/>
    <property type="match status" value="1"/>
</dbReference>
<dbReference type="PANTHER" id="PTHR33332">
    <property type="entry name" value="REVERSE TRANSCRIPTASE DOMAIN-CONTAINING PROTEIN"/>
    <property type="match status" value="1"/>
</dbReference>
<dbReference type="AlphaFoldDB" id="A0A803JRQ7"/>
<feature type="domain" description="Reverse transcriptase" evidence="1">
    <location>
        <begin position="255"/>
        <end position="506"/>
    </location>
</feature>
<dbReference type="Pfam" id="PF00078">
    <property type="entry name" value="RVT_1"/>
    <property type="match status" value="1"/>
</dbReference>
<dbReference type="InParanoid" id="A0A803JRQ7"/>
<protein>
    <recommendedName>
        <fullName evidence="1">Reverse transcriptase domain-containing protein</fullName>
    </recommendedName>
</protein>
<reference evidence="2" key="2">
    <citation type="submission" date="2021-03" db="UniProtKB">
        <authorList>
            <consortium name="Ensembl"/>
        </authorList>
    </citation>
    <scope>IDENTIFICATION</scope>
</reference>